<accession>A0AAJ5VVM1</accession>
<evidence type="ECO:0000256" key="1">
    <source>
        <dbReference type="ARBA" id="ARBA00004651"/>
    </source>
</evidence>
<dbReference type="InterPro" id="IPR003439">
    <property type="entry name" value="ABC_transporter-like_ATP-bd"/>
</dbReference>
<sequence>MAKSGSQNVLRDAFHSLRYILYFSVVFSFAYSALKLSGPLFMILIFDRVLPSRSSATLVALLILLIIILVAMTLLDYSRRRILGRFGARFQERIEDHIFSSAARDTYYGRTQTKPAPGLNEVDKLRGFFHSGSLVTILDFLWSPLFMVAVFIISPWIGWVVVAGMLVLGLITLVKLAFAKNRDERFSEAGDKIDEMKERLLVSRDVIESQQMMAAFNDQWVQARRRARDRAIELKDWNAWFTILSSHTARLIQYGALAAGAYLAINGQMTVGAMVASMYLSRNVFYPMERFLQQIPSIIEAVANWKGLDKILKAPRPAVVPADAVLEGTAPLRLLNVTVRSAGKRKLLSNLNLEVAPGSSVQIVGNSGSGKTVFAEALIGRCPRSTPGGSLLDKQAGCRRVGDILLGVVDIERVSIADAARTVGYVPQQIAFVAGTIEENIAGLTSAPDQDRIVQMMRLAQMHDRILALPEGYRTRIDTAGSIFSKSERHQLALARALYPNPILLVVDEPDQTLREGLSRGMKSEIGSFLGRGGILIIFSRLALKTFKASRRFTLEEGSLREVELELENEGKVIRIRRDDESADGPVRVRKESGGAVWGPKAPGSNIPVN</sequence>
<evidence type="ECO:0000313" key="11">
    <source>
        <dbReference type="EMBL" id="WEK04367.1"/>
    </source>
</evidence>
<gene>
    <name evidence="11" type="ORF">P0Y65_19665</name>
</gene>
<evidence type="ECO:0000256" key="6">
    <source>
        <dbReference type="ARBA" id="ARBA00023136"/>
    </source>
</evidence>
<dbReference type="EMBL" id="CP119312">
    <property type="protein sequence ID" value="WEK04367.1"/>
    <property type="molecule type" value="Genomic_DNA"/>
</dbReference>
<organism evidence="11 12">
    <name type="scientific">Candidatus Devosia phytovorans</name>
    <dbReference type="NCBI Taxonomy" id="3121372"/>
    <lineage>
        <taxon>Bacteria</taxon>
        <taxon>Pseudomonadati</taxon>
        <taxon>Pseudomonadota</taxon>
        <taxon>Alphaproteobacteria</taxon>
        <taxon>Hyphomicrobiales</taxon>
        <taxon>Devosiaceae</taxon>
        <taxon>Devosia</taxon>
    </lineage>
</organism>
<feature type="transmembrane region" description="Helical" evidence="8">
    <location>
        <begin position="159"/>
        <end position="178"/>
    </location>
</feature>
<evidence type="ECO:0000259" key="9">
    <source>
        <dbReference type="PROSITE" id="PS50893"/>
    </source>
</evidence>
<dbReference type="SUPFAM" id="SSF52540">
    <property type="entry name" value="P-loop containing nucleoside triphosphate hydrolases"/>
    <property type="match status" value="1"/>
</dbReference>
<dbReference type="SUPFAM" id="SSF90123">
    <property type="entry name" value="ABC transporter transmembrane region"/>
    <property type="match status" value="1"/>
</dbReference>
<evidence type="ECO:0000256" key="3">
    <source>
        <dbReference type="ARBA" id="ARBA00022741"/>
    </source>
</evidence>
<feature type="transmembrane region" description="Helical" evidence="8">
    <location>
        <begin position="58"/>
        <end position="77"/>
    </location>
</feature>
<dbReference type="InterPro" id="IPR027417">
    <property type="entry name" value="P-loop_NTPase"/>
</dbReference>
<dbReference type="Pfam" id="PF00664">
    <property type="entry name" value="ABC_membrane"/>
    <property type="match status" value="1"/>
</dbReference>
<proteinExistence type="predicted"/>
<feature type="region of interest" description="Disordered" evidence="7">
    <location>
        <begin position="583"/>
        <end position="610"/>
    </location>
</feature>
<dbReference type="PROSITE" id="PS50929">
    <property type="entry name" value="ABC_TM1F"/>
    <property type="match status" value="1"/>
</dbReference>
<dbReference type="InterPro" id="IPR011527">
    <property type="entry name" value="ABC1_TM_dom"/>
</dbReference>
<dbReference type="AlphaFoldDB" id="A0AAJ5VVM1"/>
<feature type="domain" description="ABC transporter" evidence="9">
    <location>
        <begin position="332"/>
        <end position="582"/>
    </location>
</feature>
<feature type="transmembrane region" description="Helical" evidence="8">
    <location>
        <begin position="20"/>
        <end position="46"/>
    </location>
</feature>
<keyword evidence="3" id="KW-0547">Nucleotide-binding</keyword>
<evidence type="ECO:0000256" key="5">
    <source>
        <dbReference type="ARBA" id="ARBA00022989"/>
    </source>
</evidence>
<keyword evidence="6 8" id="KW-0472">Membrane</keyword>
<dbReference type="GO" id="GO:0005524">
    <property type="term" value="F:ATP binding"/>
    <property type="evidence" value="ECO:0007669"/>
    <property type="project" value="UniProtKB-KW"/>
</dbReference>
<dbReference type="Gene3D" id="1.20.1560.10">
    <property type="entry name" value="ABC transporter type 1, transmembrane domain"/>
    <property type="match status" value="1"/>
</dbReference>
<evidence type="ECO:0000256" key="2">
    <source>
        <dbReference type="ARBA" id="ARBA00022692"/>
    </source>
</evidence>
<keyword evidence="2 8" id="KW-0812">Transmembrane</keyword>
<evidence type="ECO:0000313" key="12">
    <source>
        <dbReference type="Proteomes" id="UP001217476"/>
    </source>
</evidence>
<evidence type="ECO:0000259" key="10">
    <source>
        <dbReference type="PROSITE" id="PS50929"/>
    </source>
</evidence>
<dbReference type="Gene3D" id="3.40.50.300">
    <property type="entry name" value="P-loop containing nucleotide triphosphate hydrolases"/>
    <property type="match status" value="1"/>
</dbReference>
<dbReference type="PANTHER" id="PTHR24221:SF654">
    <property type="entry name" value="ATP-BINDING CASSETTE SUB-FAMILY B MEMBER 6"/>
    <property type="match status" value="1"/>
</dbReference>
<name>A0AAJ5VVM1_9HYPH</name>
<reference evidence="11" key="1">
    <citation type="submission" date="2023-03" db="EMBL/GenBank/DDBJ databases">
        <title>Andean soil-derived lignocellulolytic bacterial consortium as a source of novel taxa and putative plastic-active enzymes.</title>
        <authorList>
            <person name="Diaz-Garcia L."/>
            <person name="Chuvochina M."/>
            <person name="Feuerriegel G."/>
            <person name="Bunk B."/>
            <person name="Sproer C."/>
            <person name="Streit W.R."/>
            <person name="Rodriguez L.M."/>
            <person name="Overmann J."/>
            <person name="Jimenez D.J."/>
        </authorList>
    </citation>
    <scope>NUCLEOTIDE SEQUENCE</scope>
    <source>
        <strain evidence="11">MAG 4196</strain>
    </source>
</reference>
<dbReference type="InterPro" id="IPR036640">
    <property type="entry name" value="ABC1_TM_sf"/>
</dbReference>
<dbReference type="Proteomes" id="UP001217476">
    <property type="component" value="Chromosome"/>
</dbReference>
<dbReference type="InterPro" id="IPR003593">
    <property type="entry name" value="AAA+_ATPase"/>
</dbReference>
<evidence type="ECO:0000256" key="8">
    <source>
        <dbReference type="SAM" id="Phobius"/>
    </source>
</evidence>
<feature type="transmembrane region" description="Helical" evidence="8">
    <location>
        <begin position="254"/>
        <end position="280"/>
    </location>
</feature>
<comment type="subcellular location">
    <subcellularLocation>
        <location evidence="1">Cell membrane</location>
        <topology evidence="1">Multi-pass membrane protein</topology>
    </subcellularLocation>
</comment>
<keyword evidence="4" id="KW-0067">ATP-binding</keyword>
<dbReference type="PANTHER" id="PTHR24221">
    <property type="entry name" value="ATP-BINDING CASSETTE SUB-FAMILY B"/>
    <property type="match status" value="1"/>
</dbReference>
<dbReference type="GO" id="GO:0034040">
    <property type="term" value="F:ATPase-coupled lipid transmembrane transporter activity"/>
    <property type="evidence" value="ECO:0007669"/>
    <property type="project" value="TreeGrafter"/>
</dbReference>
<dbReference type="GO" id="GO:0140359">
    <property type="term" value="F:ABC-type transporter activity"/>
    <property type="evidence" value="ECO:0007669"/>
    <property type="project" value="InterPro"/>
</dbReference>
<keyword evidence="5 8" id="KW-1133">Transmembrane helix</keyword>
<dbReference type="Pfam" id="PF00005">
    <property type="entry name" value="ABC_tran"/>
    <property type="match status" value="1"/>
</dbReference>
<dbReference type="SMART" id="SM00382">
    <property type="entry name" value="AAA"/>
    <property type="match status" value="1"/>
</dbReference>
<dbReference type="InterPro" id="IPR039421">
    <property type="entry name" value="Type_1_exporter"/>
</dbReference>
<evidence type="ECO:0000256" key="7">
    <source>
        <dbReference type="SAM" id="MobiDB-lite"/>
    </source>
</evidence>
<feature type="domain" description="ABC transmembrane type-1" evidence="10">
    <location>
        <begin position="23"/>
        <end position="300"/>
    </location>
</feature>
<protein>
    <submittedName>
        <fullName evidence="11">ABC transporter transmembrane domain-containing protein</fullName>
    </submittedName>
</protein>
<dbReference type="GO" id="GO:0005886">
    <property type="term" value="C:plasma membrane"/>
    <property type="evidence" value="ECO:0007669"/>
    <property type="project" value="UniProtKB-SubCell"/>
</dbReference>
<dbReference type="PROSITE" id="PS50893">
    <property type="entry name" value="ABC_TRANSPORTER_2"/>
    <property type="match status" value="1"/>
</dbReference>
<evidence type="ECO:0000256" key="4">
    <source>
        <dbReference type="ARBA" id="ARBA00022840"/>
    </source>
</evidence>
<feature type="transmembrane region" description="Helical" evidence="8">
    <location>
        <begin position="134"/>
        <end position="153"/>
    </location>
</feature>
<dbReference type="GO" id="GO:0016887">
    <property type="term" value="F:ATP hydrolysis activity"/>
    <property type="evidence" value="ECO:0007669"/>
    <property type="project" value="InterPro"/>
</dbReference>